<comment type="caution">
    <text evidence="2">The sequence shown here is derived from an EMBL/GenBank/DDBJ whole genome shotgun (WGS) entry which is preliminary data.</text>
</comment>
<sequence length="287" mass="32292">MVNSLVCYGYRLPRDEFAMSITPIRDRLVFAHANGFTGASYRSFLSPLESRFDVVPLDRLGHHPSYPVGPNWLRLRDELLAQLEGCRRPVIGVGHSMGGVLMVMAADVAPQYFRCVLLLDPPLMLGLDAWAMKAAKGLGLADRVTPAGKSKGRRAIWPDRDAMGHYLRRRALFRRFTDEALHDYIEGSTRILEDGRAELVFDPVVETEIFRHLPDHLHGLPGRLKVPLALLAGSESDLITPRRRRRLMRHGIRVDVVPGGHMFPMEYPDSTRRALLSTLDSLLEVPS</sequence>
<dbReference type="InterPro" id="IPR000073">
    <property type="entry name" value="AB_hydrolase_1"/>
</dbReference>
<dbReference type="Gene3D" id="3.40.50.1820">
    <property type="entry name" value="alpha/beta hydrolase"/>
    <property type="match status" value="1"/>
</dbReference>
<dbReference type="STRING" id="1121939.L861_15385"/>
<proteinExistence type="predicted"/>
<dbReference type="AlphaFoldDB" id="S2KZX0"/>
<dbReference type="Proteomes" id="UP000014463">
    <property type="component" value="Unassembled WGS sequence"/>
</dbReference>
<dbReference type="InterPro" id="IPR029058">
    <property type="entry name" value="AB_hydrolase_fold"/>
</dbReference>
<dbReference type="Pfam" id="PF12697">
    <property type="entry name" value="Abhydrolase_6"/>
    <property type="match status" value="1"/>
</dbReference>
<dbReference type="eggNOG" id="COG0596">
    <property type="taxonomic scope" value="Bacteria"/>
</dbReference>
<evidence type="ECO:0000259" key="1">
    <source>
        <dbReference type="Pfam" id="PF12697"/>
    </source>
</evidence>
<name>S2KZX0_LITA3</name>
<dbReference type="PANTHER" id="PTHR43194:SF2">
    <property type="entry name" value="PEROXISOMAL MEMBRANE PROTEIN LPX1"/>
    <property type="match status" value="1"/>
</dbReference>
<evidence type="ECO:0000313" key="3">
    <source>
        <dbReference type="Proteomes" id="UP000014463"/>
    </source>
</evidence>
<dbReference type="PANTHER" id="PTHR43194">
    <property type="entry name" value="HYDROLASE ALPHA/BETA FOLD FAMILY"/>
    <property type="match status" value="1"/>
</dbReference>
<feature type="domain" description="AB hydrolase-1" evidence="1">
    <location>
        <begin position="28"/>
        <end position="270"/>
    </location>
</feature>
<dbReference type="SUPFAM" id="SSF53474">
    <property type="entry name" value="alpha/beta-Hydrolases"/>
    <property type="match status" value="1"/>
</dbReference>
<dbReference type="EMBL" id="ASTJ01000037">
    <property type="protein sequence ID" value="EPC00939.1"/>
    <property type="molecule type" value="Genomic_DNA"/>
</dbReference>
<evidence type="ECO:0000313" key="2">
    <source>
        <dbReference type="EMBL" id="EPC00939.1"/>
    </source>
</evidence>
<keyword evidence="3" id="KW-1185">Reference proteome</keyword>
<dbReference type="InterPro" id="IPR050228">
    <property type="entry name" value="Carboxylesterase_BioH"/>
</dbReference>
<organism evidence="2 3">
    <name type="scientific">Litchfieldella anticariensis (strain DSM 16096 / CECT 5854 / CIP 108499 / LMG 22089 / FP35)</name>
    <name type="common">Halomonas anticariensis</name>
    <dbReference type="NCBI Taxonomy" id="1121939"/>
    <lineage>
        <taxon>Bacteria</taxon>
        <taxon>Pseudomonadati</taxon>
        <taxon>Pseudomonadota</taxon>
        <taxon>Gammaproteobacteria</taxon>
        <taxon>Oceanospirillales</taxon>
        <taxon>Halomonadaceae</taxon>
        <taxon>Litchfieldella</taxon>
    </lineage>
</organism>
<reference evidence="2 3" key="1">
    <citation type="journal article" date="2013" name="Genome Announc.">
        <title>Draft genome sequence of the moderately halophilic gammaproteobacterium Halomonas anticariensis FP35.</title>
        <authorList>
            <person name="Tahrioui A."/>
            <person name="Quesada E."/>
            <person name="Llamas I."/>
        </authorList>
    </citation>
    <scope>NUCLEOTIDE SEQUENCE [LARGE SCALE GENOMIC DNA]</scope>
    <source>
        <strain evidence="3">DSM 16096 / CECT 5854 / LMG 22089 / FP35</strain>
    </source>
</reference>
<gene>
    <name evidence="2" type="ORF">L861_15385</name>
</gene>
<dbReference type="PATRIC" id="fig|1121939.11.peg.3595"/>
<protein>
    <recommendedName>
        <fullName evidence="1">AB hydrolase-1 domain-containing protein</fullName>
    </recommendedName>
</protein>
<accession>S2KZX0</accession>